<evidence type="ECO:0000313" key="2">
    <source>
        <dbReference type="EMBL" id="MVW64483.1"/>
    </source>
</evidence>
<gene>
    <name evidence="2" type="ORF">GPY61_31680</name>
</gene>
<dbReference type="AlphaFoldDB" id="A0A7X3G6K0"/>
<name>A0A7X3G6K0_9BURK</name>
<reference evidence="2 3" key="1">
    <citation type="submission" date="2019-12" db="EMBL/GenBank/DDBJ databases">
        <authorList>
            <person name="Li C."/>
            <person name="Zhao J."/>
        </authorList>
    </citation>
    <scope>NUCLEOTIDE SEQUENCE [LARGE SCALE GENOMIC DNA]</scope>
    <source>
        <strain evidence="2 3">NEAU-DD11</strain>
    </source>
</reference>
<evidence type="ECO:0000313" key="3">
    <source>
        <dbReference type="Proteomes" id="UP000443353"/>
    </source>
</evidence>
<accession>A0A7X3G6K0</accession>
<keyword evidence="3" id="KW-1185">Reference proteome</keyword>
<comment type="caution">
    <text evidence="2">The sequence shown here is derived from an EMBL/GenBank/DDBJ whole genome shotgun (WGS) entry which is preliminary data.</text>
</comment>
<dbReference type="InterPro" id="IPR021333">
    <property type="entry name" value="DUF2946"/>
</dbReference>
<dbReference type="Proteomes" id="UP000443353">
    <property type="component" value="Unassembled WGS sequence"/>
</dbReference>
<proteinExistence type="predicted"/>
<evidence type="ECO:0008006" key="4">
    <source>
        <dbReference type="Google" id="ProtNLM"/>
    </source>
</evidence>
<evidence type="ECO:0000256" key="1">
    <source>
        <dbReference type="SAM" id="SignalP"/>
    </source>
</evidence>
<feature type="signal peptide" evidence="1">
    <location>
        <begin position="1"/>
        <end position="25"/>
    </location>
</feature>
<sequence>MSRSFVHVLLSLLLLITQQMSLQHAAAHVAEAGSPQAAAQVERGADGKPALRDLCALCLDGAQLAFAAPPSVHVFVPLALADEGPVDPIRTGIRPQPVHVYQPRGPPQA</sequence>
<keyword evidence="1" id="KW-0732">Signal</keyword>
<dbReference type="EMBL" id="WSES01000017">
    <property type="protein sequence ID" value="MVW64483.1"/>
    <property type="molecule type" value="Genomic_DNA"/>
</dbReference>
<organism evidence="2 3">
    <name type="scientific">Massilia cellulosiltytica</name>
    <dbReference type="NCBI Taxonomy" id="2683234"/>
    <lineage>
        <taxon>Bacteria</taxon>
        <taxon>Pseudomonadati</taxon>
        <taxon>Pseudomonadota</taxon>
        <taxon>Betaproteobacteria</taxon>
        <taxon>Burkholderiales</taxon>
        <taxon>Oxalobacteraceae</taxon>
        <taxon>Telluria group</taxon>
        <taxon>Massilia</taxon>
    </lineage>
</organism>
<dbReference type="Pfam" id="PF11162">
    <property type="entry name" value="DUF2946"/>
    <property type="match status" value="1"/>
</dbReference>
<dbReference type="RefSeq" id="WP_056129760.1">
    <property type="nucleotide sequence ID" value="NZ_WSES01000017.1"/>
</dbReference>
<feature type="chain" id="PRO_5031022865" description="DUF2946 domain-containing protein" evidence="1">
    <location>
        <begin position="26"/>
        <end position="109"/>
    </location>
</feature>
<protein>
    <recommendedName>
        <fullName evidence="4">DUF2946 domain-containing protein</fullName>
    </recommendedName>
</protein>